<dbReference type="OrthoDB" id="6278596at2759"/>
<dbReference type="PANTHER" id="PTHR14374">
    <property type="entry name" value="FOIE GRAS"/>
    <property type="match status" value="1"/>
</dbReference>
<feature type="region of interest" description="Disordered" evidence="1">
    <location>
        <begin position="276"/>
        <end position="296"/>
    </location>
</feature>
<feature type="region of interest" description="Disordered" evidence="1">
    <location>
        <begin position="1052"/>
        <end position="1090"/>
    </location>
</feature>
<protein>
    <recommendedName>
        <fullName evidence="6">Foie gras liver health family 1</fullName>
    </recommendedName>
</protein>
<reference evidence="4 5" key="1">
    <citation type="submission" date="2019-09" db="EMBL/GenBank/DDBJ databases">
        <title>The hologenome of the rock-dwelling lichen Lasallia pustulata.</title>
        <authorList>
            <person name="Greshake Tzovaras B."/>
            <person name="Segers F."/>
            <person name="Bicker A."/>
            <person name="Dal Grande F."/>
            <person name="Otte J."/>
            <person name="Hankeln T."/>
            <person name="Schmitt I."/>
            <person name="Ebersberger I."/>
        </authorList>
    </citation>
    <scope>NUCLEOTIDE SEQUENCE [LARGE SCALE GENOMIC DNA]</scope>
    <source>
        <strain evidence="4">A1-1</strain>
    </source>
</reference>
<evidence type="ECO:0000313" key="5">
    <source>
        <dbReference type="Proteomes" id="UP000324767"/>
    </source>
</evidence>
<accession>A0A5M8PR38</accession>
<dbReference type="Pfam" id="PF11817">
    <property type="entry name" value="Foie-gras_1"/>
    <property type="match status" value="1"/>
</dbReference>
<name>A0A5M8PR38_9LECA</name>
<evidence type="ECO:0000313" key="4">
    <source>
        <dbReference type="EMBL" id="KAA6411138.1"/>
    </source>
</evidence>
<sequence length="1090" mass="120852">MEVYPSSFVAHNVPLVLLSGLGLQPPHGHEQDPYPLLEEKGTKISSELPPVTGPSAEELLGIFLEHDAQDAAWNGRPGRGKMGTMGFKIKAAGKGYVLPPRKADPSPSPTLLPVAQNTTRSLSQPPVSHSPLSPLTPGSPTFPDGILTPLWILKHQTLLPSAFVAFFSFTSDPDLSTLHDTQLKTEINAMRSSITASSYKIRLVVVLVSEPHDFDAGIDDRLANIRKATGLDPKNSMFFLPPNFSTVELRGFVGTILSAIYPSCIEYYRDLSKQARRKKNRGAPPPSTAGTSQMPSNQGWNVRYDFKLGVFAEFRQEMDAAGRSFEEAYQGLFSDDMFGSIASPDSRFNEYWLLADVLAIRILRCLLWNGQTTAAVQSWSSHRSRIQDVVDRKGKGFKDGQWEAWEANWSSIMAETIERAELPIFAIPEQPRVPDVQSTKPIAIYASLDKAIERGERFLPWDVLHHEGYWFNRSVRHTRMQRRLASVSKEDHDDPEHSPAPQVWFSGAATEESDPSQLLVDTLRKSAHQFAKRHQVRAVERLELDIARELAQSGHWNDAILLLKPLWQKLSWRQAGWWHLVGEVAWLLRESAHHTGDAEILLSVEWELMSKALKPRPGWQYDLSKCLDRLQLPKSRPRVVLQADDIASSLTVTFAFGVAEGHVGEDLPSQLIIKSRAHKNSAPIVLSEVRLVTSGSPMDVMITHDGSTQSIVAAKNGPDQLHHVLVHEALPINVEASPSKCTTSKSGRSMSGSGDLSFVPGTAKAFTLNFVPREAGDSKMVSATLCIRAQLFDMDVMVPFHDRSSSEEWWLERNTGIAKKKLPSKLGIVVKILPKPPKMNIGLPDLRRTYYTDEHVAISVHIVNEEDEEANVTLDVRLLGQSAPIPELTWASHVEGTDGDRARSPGKILDSQSSHLPTYHLGLLPPSASRTETILFQAEPAASAFALEAKTLYHLSSDPETPISKTFTTDIAFVVPFEANYDFCPRVHPEPWPSYFHVNDEQDNTKDVEAAQGLIQSWSLTAKIASFAAEPLIIEEVSLPILEAKNIATCTISPTAPPPPNPHHPPTAFQEHSFHLTAQKSTLDDQRPSP</sequence>
<feature type="domain" description="Trafficking protein particle complex subunit 11" evidence="3">
    <location>
        <begin position="347"/>
        <end position="610"/>
    </location>
</feature>
<evidence type="ECO:0008006" key="6">
    <source>
        <dbReference type="Google" id="ProtNLM"/>
    </source>
</evidence>
<gene>
    <name evidence="4" type="ORF">FRX48_05450</name>
</gene>
<proteinExistence type="predicted"/>
<feature type="compositionally biased region" description="Pro residues" evidence="1">
    <location>
        <begin position="1055"/>
        <end position="1065"/>
    </location>
</feature>
<organism evidence="4 5">
    <name type="scientific">Lasallia pustulata</name>
    <dbReference type="NCBI Taxonomy" id="136370"/>
    <lineage>
        <taxon>Eukaryota</taxon>
        <taxon>Fungi</taxon>
        <taxon>Dikarya</taxon>
        <taxon>Ascomycota</taxon>
        <taxon>Pezizomycotina</taxon>
        <taxon>Lecanoromycetes</taxon>
        <taxon>OSLEUM clade</taxon>
        <taxon>Umbilicariomycetidae</taxon>
        <taxon>Umbilicariales</taxon>
        <taxon>Umbilicariaceae</taxon>
        <taxon>Lasallia</taxon>
    </lineage>
</organism>
<dbReference type="InterPro" id="IPR012880">
    <property type="entry name" value="Gryzun"/>
</dbReference>
<evidence type="ECO:0000259" key="2">
    <source>
        <dbReference type="Pfam" id="PF07919"/>
    </source>
</evidence>
<comment type="caution">
    <text evidence="4">The sequence shown here is derived from an EMBL/GenBank/DDBJ whole genome shotgun (WGS) entry which is preliminary data.</text>
</comment>
<feature type="domain" description="Gryzun putative trafficking through Golgi" evidence="2">
    <location>
        <begin position="639"/>
        <end position="1089"/>
    </location>
</feature>
<dbReference type="Proteomes" id="UP000324767">
    <property type="component" value="Unassembled WGS sequence"/>
</dbReference>
<dbReference type="EMBL" id="VXIT01000008">
    <property type="protein sequence ID" value="KAA6411138.1"/>
    <property type="molecule type" value="Genomic_DNA"/>
</dbReference>
<dbReference type="Pfam" id="PF07919">
    <property type="entry name" value="Gryzun"/>
    <property type="match status" value="1"/>
</dbReference>
<dbReference type="PANTHER" id="PTHR14374:SF0">
    <property type="entry name" value="TRAFFICKING PROTEIN PARTICLE COMPLEX SUBUNIT 11"/>
    <property type="match status" value="1"/>
</dbReference>
<evidence type="ECO:0000256" key="1">
    <source>
        <dbReference type="SAM" id="MobiDB-lite"/>
    </source>
</evidence>
<dbReference type="AlphaFoldDB" id="A0A5M8PR38"/>
<dbReference type="InterPro" id="IPR021773">
    <property type="entry name" value="TPC11"/>
</dbReference>
<evidence type="ECO:0000259" key="3">
    <source>
        <dbReference type="Pfam" id="PF11817"/>
    </source>
</evidence>